<name>A0ABP9RUC7_9ACTN</name>
<keyword evidence="2" id="KW-1185">Reference proteome</keyword>
<sequence length="140" mass="15294">MSEGASEADVVASAAEVHRRIIELWSAGRQAEALILVAPDAVDHRGGVQGDRVGRTAWQDKWQHMHDDLEGVSLTIEQNVASGDFSVNRYTFRGTHTVSGRRVEITGIDMVRVHDGALVEHWALLDSTAMRYQLGAGTST</sequence>
<dbReference type="Gene3D" id="3.10.450.50">
    <property type="match status" value="1"/>
</dbReference>
<evidence type="ECO:0008006" key="3">
    <source>
        <dbReference type="Google" id="ProtNLM"/>
    </source>
</evidence>
<proteinExistence type="predicted"/>
<evidence type="ECO:0000313" key="2">
    <source>
        <dbReference type="Proteomes" id="UP001501570"/>
    </source>
</evidence>
<protein>
    <recommendedName>
        <fullName evidence="3">Ester cyclase</fullName>
    </recommendedName>
</protein>
<accession>A0ABP9RUC7</accession>
<gene>
    <name evidence="1" type="ORF">GCM10023322_33170</name>
</gene>
<dbReference type="RefSeq" id="WP_345630524.1">
    <property type="nucleotide sequence ID" value="NZ_BAABJQ010000008.1"/>
</dbReference>
<organism evidence="1 2">
    <name type="scientific">Rugosimonospora acidiphila</name>
    <dbReference type="NCBI Taxonomy" id="556531"/>
    <lineage>
        <taxon>Bacteria</taxon>
        <taxon>Bacillati</taxon>
        <taxon>Actinomycetota</taxon>
        <taxon>Actinomycetes</taxon>
        <taxon>Micromonosporales</taxon>
        <taxon>Micromonosporaceae</taxon>
        <taxon>Rugosimonospora</taxon>
    </lineage>
</organism>
<dbReference type="EMBL" id="BAABJQ010000008">
    <property type="protein sequence ID" value="GAA5186593.1"/>
    <property type="molecule type" value="Genomic_DNA"/>
</dbReference>
<dbReference type="InterPro" id="IPR009959">
    <property type="entry name" value="Cyclase_SnoaL-like"/>
</dbReference>
<dbReference type="Proteomes" id="UP001501570">
    <property type="component" value="Unassembled WGS sequence"/>
</dbReference>
<evidence type="ECO:0000313" key="1">
    <source>
        <dbReference type="EMBL" id="GAA5186593.1"/>
    </source>
</evidence>
<reference evidence="2" key="1">
    <citation type="journal article" date="2019" name="Int. J. Syst. Evol. Microbiol.">
        <title>The Global Catalogue of Microorganisms (GCM) 10K type strain sequencing project: providing services to taxonomists for standard genome sequencing and annotation.</title>
        <authorList>
            <consortium name="The Broad Institute Genomics Platform"/>
            <consortium name="The Broad Institute Genome Sequencing Center for Infectious Disease"/>
            <person name="Wu L."/>
            <person name="Ma J."/>
        </authorList>
    </citation>
    <scope>NUCLEOTIDE SEQUENCE [LARGE SCALE GENOMIC DNA]</scope>
    <source>
        <strain evidence="2">JCM 18304</strain>
    </source>
</reference>
<dbReference type="SUPFAM" id="SSF54427">
    <property type="entry name" value="NTF2-like"/>
    <property type="match status" value="1"/>
</dbReference>
<comment type="caution">
    <text evidence="1">The sequence shown here is derived from an EMBL/GenBank/DDBJ whole genome shotgun (WGS) entry which is preliminary data.</text>
</comment>
<dbReference type="InterPro" id="IPR032710">
    <property type="entry name" value="NTF2-like_dom_sf"/>
</dbReference>
<dbReference type="Pfam" id="PF07366">
    <property type="entry name" value="SnoaL"/>
    <property type="match status" value="1"/>
</dbReference>